<evidence type="ECO:0000313" key="5">
    <source>
        <dbReference type="Proteomes" id="UP001301769"/>
    </source>
</evidence>
<keyword evidence="2" id="KW-0812">Transmembrane</keyword>
<reference evidence="4" key="1">
    <citation type="journal article" date="2023" name="Mol. Phylogenet. Evol.">
        <title>Genome-scale phylogeny and comparative genomics of the fungal order Sordariales.</title>
        <authorList>
            <person name="Hensen N."/>
            <person name="Bonometti L."/>
            <person name="Westerberg I."/>
            <person name="Brannstrom I.O."/>
            <person name="Guillou S."/>
            <person name="Cros-Aarteil S."/>
            <person name="Calhoun S."/>
            <person name="Haridas S."/>
            <person name="Kuo A."/>
            <person name="Mondo S."/>
            <person name="Pangilinan J."/>
            <person name="Riley R."/>
            <person name="LaButti K."/>
            <person name="Andreopoulos B."/>
            <person name="Lipzen A."/>
            <person name="Chen C."/>
            <person name="Yan M."/>
            <person name="Daum C."/>
            <person name="Ng V."/>
            <person name="Clum A."/>
            <person name="Steindorff A."/>
            <person name="Ohm R.A."/>
            <person name="Martin F."/>
            <person name="Silar P."/>
            <person name="Natvig D.O."/>
            <person name="Lalanne C."/>
            <person name="Gautier V."/>
            <person name="Ament-Velasquez S.L."/>
            <person name="Kruys A."/>
            <person name="Hutchinson M.I."/>
            <person name="Powell A.J."/>
            <person name="Barry K."/>
            <person name="Miller A.N."/>
            <person name="Grigoriev I.V."/>
            <person name="Debuchy R."/>
            <person name="Gladieux P."/>
            <person name="Hiltunen Thoren M."/>
            <person name="Johannesson H."/>
        </authorList>
    </citation>
    <scope>NUCLEOTIDE SEQUENCE</scope>
    <source>
        <strain evidence="4">PSN293</strain>
    </source>
</reference>
<sequence>MRTTSLCLALGIAPLALCAPVPLVLVDILEPSISKSGPQHPPASVLSSRPPHALPRVINWGPDEDDANFETVIDNRPITPSADADPSVVLQAPRPIVTDYLMAISVKKNQGEKDGEQVQKAGEGEQQKIIVLPIIAKKGPSTTKAHQTEGEEEPISVAPQRTMPCDQSKFISREQSDIIIICLAVVFLFAVVLLETFGSFARRRREGAIKLEDEKAAVEQSNSKPGSLSVQADQQ</sequence>
<keyword evidence="3" id="KW-0732">Signal</keyword>
<organism evidence="4 5">
    <name type="scientific">Rhypophila decipiens</name>
    <dbReference type="NCBI Taxonomy" id="261697"/>
    <lineage>
        <taxon>Eukaryota</taxon>
        <taxon>Fungi</taxon>
        <taxon>Dikarya</taxon>
        <taxon>Ascomycota</taxon>
        <taxon>Pezizomycotina</taxon>
        <taxon>Sordariomycetes</taxon>
        <taxon>Sordariomycetidae</taxon>
        <taxon>Sordariales</taxon>
        <taxon>Naviculisporaceae</taxon>
        <taxon>Rhypophila</taxon>
    </lineage>
</organism>
<feature type="compositionally biased region" description="Polar residues" evidence="1">
    <location>
        <begin position="219"/>
        <end position="235"/>
    </location>
</feature>
<dbReference type="Proteomes" id="UP001301769">
    <property type="component" value="Unassembled WGS sequence"/>
</dbReference>
<evidence type="ECO:0000313" key="4">
    <source>
        <dbReference type="EMBL" id="KAK4208681.1"/>
    </source>
</evidence>
<keyword evidence="2" id="KW-0472">Membrane</keyword>
<comment type="caution">
    <text evidence="4">The sequence shown here is derived from an EMBL/GenBank/DDBJ whole genome shotgun (WGS) entry which is preliminary data.</text>
</comment>
<feature type="transmembrane region" description="Helical" evidence="2">
    <location>
        <begin position="178"/>
        <end position="201"/>
    </location>
</feature>
<evidence type="ECO:0000256" key="2">
    <source>
        <dbReference type="SAM" id="Phobius"/>
    </source>
</evidence>
<dbReference type="AlphaFoldDB" id="A0AAN6XZR5"/>
<protein>
    <submittedName>
        <fullName evidence="4">Uncharacterized protein</fullName>
    </submittedName>
</protein>
<evidence type="ECO:0000256" key="1">
    <source>
        <dbReference type="SAM" id="MobiDB-lite"/>
    </source>
</evidence>
<evidence type="ECO:0000256" key="3">
    <source>
        <dbReference type="SAM" id="SignalP"/>
    </source>
</evidence>
<keyword evidence="2" id="KW-1133">Transmembrane helix</keyword>
<dbReference type="EMBL" id="MU858233">
    <property type="protein sequence ID" value="KAK4208681.1"/>
    <property type="molecule type" value="Genomic_DNA"/>
</dbReference>
<keyword evidence="5" id="KW-1185">Reference proteome</keyword>
<name>A0AAN6XZR5_9PEZI</name>
<gene>
    <name evidence="4" type="ORF">QBC37DRAFT_66840</name>
</gene>
<feature type="chain" id="PRO_5042944691" evidence="3">
    <location>
        <begin position="19"/>
        <end position="235"/>
    </location>
</feature>
<reference evidence="4" key="2">
    <citation type="submission" date="2023-05" db="EMBL/GenBank/DDBJ databases">
        <authorList>
            <consortium name="Lawrence Berkeley National Laboratory"/>
            <person name="Steindorff A."/>
            <person name="Hensen N."/>
            <person name="Bonometti L."/>
            <person name="Westerberg I."/>
            <person name="Brannstrom I.O."/>
            <person name="Guillou S."/>
            <person name="Cros-Aarteil S."/>
            <person name="Calhoun S."/>
            <person name="Haridas S."/>
            <person name="Kuo A."/>
            <person name="Mondo S."/>
            <person name="Pangilinan J."/>
            <person name="Riley R."/>
            <person name="Labutti K."/>
            <person name="Andreopoulos B."/>
            <person name="Lipzen A."/>
            <person name="Chen C."/>
            <person name="Yanf M."/>
            <person name="Daum C."/>
            <person name="Ng V."/>
            <person name="Clum A."/>
            <person name="Ohm R."/>
            <person name="Martin F."/>
            <person name="Silar P."/>
            <person name="Natvig D."/>
            <person name="Lalanne C."/>
            <person name="Gautier V."/>
            <person name="Ament-Velasquez S.L."/>
            <person name="Kruys A."/>
            <person name="Hutchinson M.I."/>
            <person name="Powell A.J."/>
            <person name="Barry K."/>
            <person name="Miller A.N."/>
            <person name="Grigoriev I.V."/>
            <person name="Debuchy R."/>
            <person name="Gladieux P."/>
            <person name="Thoren M.H."/>
            <person name="Johannesson H."/>
        </authorList>
    </citation>
    <scope>NUCLEOTIDE SEQUENCE</scope>
    <source>
        <strain evidence="4">PSN293</strain>
    </source>
</reference>
<proteinExistence type="predicted"/>
<feature type="signal peptide" evidence="3">
    <location>
        <begin position="1"/>
        <end position="18"/>
    </location>
</feature>
<feature type="region of interest" description="Disordered" evidence="1">
    <location>
        <begin position="214"/>
        <end position="235"/>
    </location>
</feature>
<accession>A0AAN6XZR5</accession>